<evidence type="ECO:0000256" key="3">
    <source>
        <dbReference type="ARBA" id="ARBA00009014"/>
    </source>
</evidence>
<evidence type="ECO:0000256" key="4">
    <source>
        <dbReference type="ARBA" id="ARBA00022642"/>
    </source>
</evidence>
<proteinExistence type="inferred from homology"/>
<evidence type="ECO:0000256" key="1">
    <source>
        <dbReference type="ARBA" id="ARBA00002324"/>
    </source>
</evidence>
<dbReference type="HAMAP" id="MF_00244">
    <property type="entry name" value="NaMN_adenylyltr"/>
    <property type="match status" value="1"/>
</dbReference>
<evidence type="ECO:0000256" key="7">
    <source>
        <dbReference type="ARBA" id="ARBA00022741"/>
    </source>
</evidence>
<protein>
    <recommendedName>
        <fullName evidence="11">Probable nicotinate-nucleotide adenylyltransferase</fullName>
        <ecNumber evidence="11">2.7.7.18</ecNumber>
    </recommendedName>
    <alternativeName>
        <fullName evidence="11">Deamido-NAD(+) diphosphorylase</fullName>
    </alternativeName>
    <alternativeName>
        <fullName evidence="11">Deamido-NAD(+) pyrophosphorylase</fullName>
    </alternativeName>
    <alternativeName>
        <fullName evidence="11">Nicotinate mononucleotide adenylyltransferase</fullName>
        <shortName evidence="11">NaMN adenylyltransferase</shortName>
    </alternativeName>
</protein>
<comment type="catalytic activity">
    <reaction evidence="10 11">
        <text>nicotinate beta-D-ribonucleotide + ATP + H(+) = deamido-NAD(+) + diphosphate</text>
        <dbReference type="Rhea" id="RHEA:22860"/>
        <dbReference type="ChEBI" id="CHEBI:15378"/>
        <dbReference type="ChEBI" id="CHEBI:30616"/>
        <dbReference type="ChEBI" id="CHEBI:33019"/>
        <dbReference type="ChEBI" id="CHEBI:57502"/>
        <dbReference type="ChEBI" id="CHEBI:58437"/>
        <dbReference type="EC" id="2.7.7.18"/>
    </reaction>
</comment>
<dbReference type="Gene3D" id="3.40.50.620">
    <property type="entry name" value="HUPs"/>
    <property type="match status" value="1"/>
</dbReference>
<evidence type="ECO:0000256" key="11">
    <source>
        <dbReference type="HAMAP-Rule" id="MF_00244"/>
    </source>
</evidence>
<comment type="pathway">
    <text evidence="2 11">Cofactor biosynthesis; NAD(+) biosynthesis; deamido-NAD(+) from nicotinate D-ribonucleotide: step 1/1.</text>
</comment>
<sequence length="232" mass="26089">MNPAQTIGILGGTFNPVHIGHLRLATAVAEALHLPRVELMPCAVPPHKADSGLLPFEMRVSLLEGALETPPNGLPREERLHVSTLEGELPHPSYTWNLLMEWRKRHTSETPLFIVGGEDFAHLDTWRNGLKLPYLSHFVVVPRCHADESAFRSAISQHWPTAKLTQDNENGLLTAAISDETSCLFLPLPHLDISASLIRAKWLLGESIRYLTPDPVIEILDTYRENVRHCWR</sequence>
<evidence type="ECO:0000256" key="9">
    <source>
        <dbReference type="ARBA" id="ARBA00023027"/>
    </source>
</evidence>
<evidence type="ECO:0000256" key="8">
    <source>
        <dbReference type="ARBA" id="ARBA00022840"/>
    </source>
</evidence>
<dbReference type="AlphaFoldDB" id="A0A9D1QYY6"/>
<dbReference type="GO" id="GO:0004515">
    <property type="term" value="F:nicotinate-nucleotide adenylyltransferase activity"/>
    <property type="evidence" value="ECO:0007669"/>
    <property type="project" value="UniProtKB-UniRule"/>
</dbReference>
<accession>A0A9D1QYY6</accession>
<keyword evidence="4 11" id="KW-0662">Pyridine nucleotide biosynthesis</keyword>
<keyword evidence="5 11" id="KW-0808">Transferase</keyword>
<dbReference type="Proteomes" id="UP000824264">
    <property type="component" value="Unassembled WGS sequence"/>
</dbReference>
<keyword evidence="7 11" id="KW-0547">Nucleotide-binding</keyword>
<dbReference type="PANTHER" id="PTHR39321:SF3">
    <property type="entry name" value="PHOSPHOPANTETHEINE ADENYLYLTRANSFERASE"/>
    <property type="match status" value="1"/>
</dbReference>
<evidence type="ECO:0000256" key="10">
    <source>
        <dbReference type="ARBA" id="ARBA00048721"/>
    </source>
</evidence>
<dbReference type="SUPFAM" id="SSF52374">
    <property type="entry name" value="Nucleotidylyl transferase"/>
    <property type="match status" value="1"/>
</dbReference>
<evidence type="ECO:0000256" key="2">
    <source>
        <dbReference type="ARBA" id="ARBA00005019"/>
    </source>
</evidence>
<comment type="function">
    <text evidence="1 11">Catalyzes the reversible adenylation of nicotinate mononucleotide (NaMN) to nicotinic acid adenine dinucleotide (NaAD).</text>
</comment>
<dbReference type="CDD" id="cd02165">
    <property type="entry name" value="NMNAT"/>
    <property type="match status" value="1"/>
</dbReference>
<evidence type="ECO:0000256" key="5">
    <source>
        <dbReference type="ARBA" id="ARBA00022679"/>
    </source>
</evidence>
<dbReference type="NCBIfam" id="TIGR00482">
    <property type="entry name" value="nicotinate (nicotinamide) nucleotide adenylyltransferase"/>
    <property type="match status" value="1"/>
</dbReference>
<reference evidence="13" key="2">
    <citation type="submission" date="2021-04" db="EMBL/GenBank/DDBJ databases">
        <authorList>
            <person name="Gilroy R."/>
        </authorList>
    </citation>
    <scope>NUCLEOTIDE SEQUENCE</scope>
    <source>
        <strain evidence="13">ChiSxjej5B17-1746</strain>
    </source>
</reference>
<dbReference type="PANTHER" id="PTHR39321">
    <property type="entry name" value="NICOTINATE-NUCLEOTIDE ADENYLYLTRANSFERASE-RELATED"/>
    <property type="match status" value="1"/>
</dbReference>
<dbReference type="InterPro" id="IPR005248">
    <property type="entry name" value="NadD/NMNAT"/>
</dbReference>
<evidence type="ECO:0000256" key="6">
    <source>
        <dbReference type="ARBA" id="ARBA00022695"/>
    </source>
</evidence>
<feature type="domain" description="Cytidyltransferase-like" evidence="12">
    <location>
        <begin position="9"/>
        <end position="199"/>
    </location>
</feature>
<comment type="caution">
    <text evidence="13">The sequence shown here is derived from an EMBL/GenBank/DDBJ whole genome shotgun (WGS) entry which is preliminary data.</text>
</comment>
<keyword evidence="9 11" id="KW-0520">NAD</keyword>
<dbReference type="Pfam" id="PF01467">
    <property type="entry name" value="CTP_transf_like"/>
    <property type="match status" value="1"/>
</dbReference>
<evidence type="ECO:0000313" key="13">
    <source>
        <dbReference type="EMBL" id="HIW78214.1"/>
    </source>
</evidence>
<gene>
    <name evidence="11 13" type="primary">nadD</name>
    <name evidence="13" type="ORF">H9874_03610</name>
</gene>
<evidence type="ECO:0000259" key="12">
    <source>
        <dbReference type="Pfam" id="PF01467"/>
    </source>
</evidence>
<dbReference type="EMBL" id="DXGI01000128">
    <property type="protein sequence ID" value="HIW78214.1"/>
    <property type="molecule type" value="Genomic_DNA"/>
</dbReference>
<name>A0A9D1QYY6_9BACT</name>
<keyword evidence="8 11" id="KW-0067">ATP-binding</keyword>
<organism evidence="13 14">
    <name type="scientific">Candidatus Bilophila faecipullorum</name>
    <dbReference type="NCBI Taxonomy" id="2838482"/>
    <lineage>
        <taxon>Bacteria</taxon>
        <taxon>Pseudomonadati</taxon>
        <taxon>Thermodesulfobacteriota</taxon>
        <taxon>Desulfovibrionia</taxon>
        <taxon>Desulfovibrionales</taxon>
        <taxon>Desulfovibrionaceae</taxon>
        <taxon>Bilophila</taxon>
    </lineage>
</organism>
<dbReference type="GO" id="GO:0009435">
    <property type="term" value="P:NAD+ biosynthetic process"/>
    <property type="evidence" value="ECO:0007669"/>
    <property type="project" value="UniProtKB-UniRule"/>
</dbReference>
<dbReference type="GO" id="GO:0005524">
    <property type="term" value="F:ATP binding"/>
    <property type="evidence" value="ECO:0007669"/>
    <property type="project" value="UniProtKB-KW"/>
</dbReference>
<dbReference type="EC" id="2.7.7.18" evidence="11"/>
<comment type="similarity">
    <text evidence="3 11">Belongs to the NadD family.</text>
</comment>
<dbReference type="InterPro" id="IPR014729">
    <property type="entry name" value="Rossmann-like_a/b/a_fold"/>
</dbReference>
<reference evidence="13" key="1">
    <citation type="journal article" date="2021" name="PeerJ">
        <title>Extensive microbial diversity within the chicken gut microbiome revealed by metagenomics and culture.</title>
        <authorList>
            <person name="Gilroy R."/>
            <person name="Ravi A."/>
            <person name="Getino M."/>
            <person name="Pursley I."/>
            <person name="Horton D.L."/>
            <person name="Alikhan N.F."/>
            <person name="Baker D."/>
            <person name="Gharbi K."/>
            <person name="Hall N."/>
            <person name="Watson M."/>
            <person name="Adriaenssens E.M."/>
            <person name="Foster-Nyarko E."/>
            <person name="Jarju S."/>
            <person name="Secka A."/>
            <person name="Antonio M."/>
            <person name="Oren A."/>
            <person name="Chaudhuri R.R."/>
            <person name="La Ragione R."/>
            <person name="Hildebrand F."/>
            <person name="Pallen M.J."/>
        </authorList>
    </citation>
    <scope>NUCLEOTIDE SEQUENCE</scope>
    <source>
        <strain evidence="13">ChiSxjej5B17-1746</strain>
    </source>
</reference>
<keyword evidence="6 11" id="KW-0548">Nucleotidyltransferase</keyword>
<evidence type="ECO:0000313" key="14">
    <source>
        <dbReference type="Proteomes" id="UP000824264"/>
    </source>
</evidence>
<dbReference type="InterPro" id="IPR004821">
    <property type="entry name" value="Cyt_trans-like"/>
</dbReference>